<keyword evidence="2 5" id="KW-0285">Flavoprotein</keyword>
<comment type="catalytic activity">
    <reaction evidence="5">
        <text>a ubiquinone + reduced [electron-transfer flavoprotein] = a ubiquinol + oxidized [electron-transfer flavoprotein] + H(+)</text>
        <dbReference type="Rhea" id="RHEA:24052"/>
        <dbReference type="Rhea" id="RHEA-COMP:9565"/>
        <dbReference type="Rhea" id="RHEA-COMP:9566"/>
        <dbReference type="Rhea" id="RHEA-COMP:10685"/>
        <dbReference type="Rhea" id="RHEA-COMP:10686"/>
        <dbReference type="ChEBI" id="CHEBI:15378"/>
        <dbReference type="ChEBI" id="CHEBI:16389"/>
        <dbReference type="ChEBI" id="CHEBI:17976"/>
        <dbReference type="ChEBI" id="CHEBI:57692"/>
        <dbReference type="ChEBI" id="CHEBI:58307"/>
        <dbReference type="EC" id="1.5.5.1"/>
    </reaction>
</comment>
<keyword evidence="5" id="KW-0408">Iron</keyword>
<feature type="domain" description="ETF-QO/FixC ubiquinone-binding" evidence="7">
    <location>
        <begin position="253"/>
        <end position="283"/>
    </location>
</feature>
<reference evidence="8 9" key="1">
    <citation type="journal article" date="2015" name="Genome Biol.">
        <title>Comparative genomics of Steinernema reveals deeply conserved gene regulatory networks.</title>
        <authorList>
            <person name="Dillman A.R."/>
            <person name="Macchietto M."/>
            <person name="Porter C.F."/>
            <person name="Rogers A."/>
            <person name="Williams B."/>
            <person name="Antoshechkin I."/>
            <person name="Lee M.M."/>
            <person name="Goodwin Z."/>
            <person name="Lu X."/>
            <person name="Lewis E.E."/>
            <person name="Goodrich-Blair H."/>
            <person name="Stock S.P."/>
            <person name="Adams B.J."/>
            <person name="Sternberg P.W."/>
            <person name="Mortazavi A."/>
        </authorList>
    </citation>
    <scope>NUCLEOTIDE SEQUENCE [LARGE SCALE GENOMIC DNA]</scope>
    <source>
        <strain evidence="8 9">ALL</strain>
    </source>
</reference>
<evidence type="ECO:0000256" key="5">
    <source>
        <dbReference type="RuleBase" id="RU366068"/>
    </source>
</evidence>
<dbReference type="STRING" id="34508.A0A4U5P1U5"/>
<dbReference type="PANTHER" id="PTHR10617:SF107">
    <property type="entry name" value="ELECTRON TRANSFER FLAVOPROTEIN-UBIQUINONE OXIDOREDUCTASE, MITOCHONDRIAL"/>
    <property type="match status" value="1"/>
</dbReference>
<dbReference type="Gene3D" id="3.50.50.60">
    <property type="entry name" value="FAD/NAD(P)-binding domain"/>
    <property type="match status" value="1"/>
</dbReference>
<dbReference type="InterPro" id="IPR049398">
    <property type="entry name" value="ETF-QO/FixC_UQ-bd"/>
</dbReference>
<sequence>MRLSLPTLTHFSPLLRHVVSGRWTTTHYTRNSRKNDPRWEGVNMKRASEEYDVVVVGGGPAGLSAAIKLKQLAANSQKEVKICVVEKALELGGHILSGAVIETRAMDELFPDWKSLSSPVYQKVTEESIAVLTETARFPVPVVPGLPLDNRGNYIVRLGKLVSWLGEKAEELGVEIWPGISAQEVVYNEDGSVKGIATADVGIAKDGSPKKSFERGMELHAKSTILAEGCRGHITKQVIKKFGLRDNAHHQSYGIGFKELWEVDPSKHRPGYIEHTVGWTMVNHWSL</sequence>
<evidence type="ECO:0000259" key="7">
    <source>
        <dbReference type="Pfam" id="PF21162"/>
    </source>
</evidence>
<dbReference type="GO" id="GO:0051539">
    <property type="term" value="F:4 iron, 4 sulfur cluster binding"/>
    <property type="evidence" value="ECO:0007669"/>
    <property type="project" value="UniProtKB-UniRule"/>
</dbReference>
<keyword evidence="5" id="KW-0830">Ubiquinone</keyword>
<keyword evidence="9" id="KW-1185">Reference proteome</keyword>
<dbReference type="InterPro" id="IPR036188">
    <property type="entry name" value="FAD/NAD-bd_sf"/>
</dbReference>
<dbReference type="EC" id="1.5.5.1" evidence="5"/>
<name>A0A4U5P1U5_STECR</name>
<evidence type="ECO:0000256" key="4">
    <source>
        <dbReference type="ARBA" id="ARBA00023002"/>
    </source>
</evidence>
<evidence type="ECO:0000259" key="6">
    <source>
        <dbReference type="Pfam" id="PF07992"/>
    </source>
</evidence>
<evidence type="ECO:0000256" key="1">
    <source>
        <dbReference type="ARBA" id="ARBA00001974"/>
    </source>
</evidence>
<proteinExistence type="predicted"/>
<dbReference type="GO" id="GO:0004174">
    <property type="term" value="F:electron-transferring-flavoprotein dehydrogenase activity"/>
    <property type="evidence" value="ECO:0007669"/>
    <property type="project" value="UniProtKB-UniRule"/>
</dbReference>
<dbReference type="AlphaFoldDB" id="A0A4U5P1U5"/>
<feature type="domain" description="FAD/NAD(P)-binding" evidence="6">
    <location>
        <begin position="51"/>
        <end position="167"/>
    </location>
</feature>
<dbReference type="PRINTS" id="PR00411">
    <property type="entry name" value="PNDRDTASEI"/>
</dbReference>
<dbReference type="SUPFAM" id="SSF51905">
    <property type="entry name" value="FAD/NAD(P)-binding domain"/>
    <property type="match status" value="1"/>
</dbReference>
<dbReference type="Pfam" id="PF07992">
    <property type="entry name" value="Pyr_redox_2"/>
    <property type="match status" value="1"/>
</dbReference>
<comment type="cofactor">
    <cofactor evidence="1 5">
        <name>FAD</name>
        <dbReference type="ChEBI" id="CHEBI:57692"/>
    </cofactor>
</comment>
<dbReference type="GO" id="GO:0005743">
    <property type="term" value="C:mitochondrial inner membrane"/>
    <property type="evidence" value="ECO:0007669"/>
    <property type="project" value="TreeGrafter"/>
</dbReference>
<keyword evidence="5" id="KW-0411">Iron-sulfur</keyword>
<keyword evidence="4 5" id="KW-0560">Oxidoreductase</keyword>
<dbReference type="EMBL" id="AZBU02000003">
    <property type="protein sequence ID" value="TKR89604.1"/>
    <property type="molecule type" value="Genomic_DNA"/>
</dbReference>
<comment type="cofactor">
    <cofactor evidence="5">
        <name>[4Fe-4S] cluster</name>
        <dbReference type="ChEBI" id="CHEBI:49883"/>
    </cofactor>
    <text evidence="5">Binds 1 [4Fe-4S] cluster.</text>
</comment>
<keyword evidence="5" id="KW-0813">Transport</keyword>
<dbReference type="PANTHER" id="PTHR10617">
    <property type="entry name" value="ELECTRON TRANSFER FLAVOPROTEIN-UBIQUINONE OXIDOREDUCTASE"/>
    <property type="match status" value="1"/>
</dbReference>
<keyword evidence="5" id="KW-0249">Electron transport</keyword>
<dbReference type="InterPro" id="IPR040156">
    <property type="entry name" value="ETF-QO"/>
</dbReference>
<keyword evidence="5" id="KW-0479">Metal-binding</keyword>
<protein>
    <recommendedName>
        <fullName evidence="5">Electron transfer flavoprotein-ubiquinone oxidoreductase</fullName>
        <shortName evidence="5">ETF-QO</shortName>
        <ecNumber evidence="5">1.5.5.1</ecNumber>
    </recommendedName>
</protein>
<accession>A0A4U5P1U5</accession>
<evidence type="ECO:0000256" key="3">
    <source>
        <dbReference type="ARBA" id="ARBA00022827"/>
    </source>
</evidence>
<dbReference type="GO" id="GO:0046872">
    <property type="term" value="F:metal ion binding"/>
    <property type="evidence" value="ECO:0007669"/>
    <property type="project" value="UniProtKB-KW"/>
</dbReference>
<evidence type="ECO:0000256" key="2">
    <source>
        <dbReference type="ARBA" id="ARBA00022630"/>
    </source>
</evidence>
<evidence type="ECO:0000313" key="9">
    <source>
        <dbReference type="Proteomes" id="UP000298663"/>
    </source>
</evidence>
<gene>
    <name evidence="8" type="ORF">L596_013679</name>
</gene>
<dbReference type="Pfam" id="PF21162">
    <property type="entry name" value="ETFQO_UQ-bd"/>
    <property type="match status" value="1"/>
</dbReference>
<dbReference type="Proteomes" id="UP000298663">
    <property type="component" value="Unassembled WGS sequence"/>
</dbReference>
<keyword evidence="3 5" id="KW-0274">FAD</keyword>
<evidence type="ECO:0000313" key="8">
    <source>
        <dbReference type="EMBL" id="TKR89604.1"/>
    </source>
</evidence>
<reference evidence="8 9" key="2">
    <citation type="journal article" date="2019" name="G3 (Bethesda)">
        <title>Hybrid Assembly of the Genome of the Entomopathogenic Nematode Steinernema carpocapsae Identifies the X-Chromosome.</title>
        <authorList>
            <person name="Serra L."/>
            <person name="Macchietto M."/>
            <person name="Macias-Munoz A."/>
            <person name="McGill C.J."/>
            <person name="Rodriguez I.M."/>
            <person name="Rodriguez B."/>
            <person name="Murad R."/>
            <person name="Mortazavi A."/>
        </authorList>
    </citation>
    <scope>NUCLEOTIDE SEQUENCE [LARGE SCALE GENOMIC DNA]</scope>
    <source>
        <strain evidence="8 9">ALL</strain>
    </source>
</reference>
<organism evidence="8 9">
    <name type="scientific">Steinernema carpocapsae</name>
    <name type="common">Entomopathogenic nematode</name>
    <dbReference type="NCBI Taxonomy" id="34508"/>
    <lineage>
        <taxon>Eukaryota</taxon>
        <taxon>Metazoa</taxon>
        <taxon>Ecdysozoa</taxon>
        <taxon>Nematoda</taxon>
        <taxon>Chromadorea</taxon>
        <taxon>Rhabditida</taxon>
        <taxon>Tylenchina</taxon>
        <taxon>Panagrolaimomorpha</taxon>
        <taxon>Strongyloidoidea</taxon>
        <taxon>Steinernematidae</taxon>
        <taxon>Steinernema</taxon>
    </lineage>
</organism>
<comment type="caution">
    <text evidence="8">The sequence shown here is derived from an EMBL/GenBank/DDBJ whole genome shotgun (WGS) entry which is preliminary data.</text>
</comment>
<dbReference type="InterPro" id="IPR023753">
    <property type="entry name" value="FAD/NAD-binding_dom"/>
</dbReference>
<comment type="function">
    <text evidence="5">Accepts electrons from ETF and reduces ubiquinone.</text>
</comment>
<dbReference type="OrthoDB" id="437331at2759"/>